<evidence type="ECO:0000259" key="1">
    <source>
        <dbReference type="Pfam" id="PF14323"/>
    </source>
</evidence>
<dbReference type="Gene3D" id="3.20.20.490">
    <property type="entry name" value="GxGYxYP glycoside hydrolase, C-terminal domain"/>
    <property type="match status" value="1"/>
</dbReference>
<dbReference type="EMBL" id="CP036339">
    <property type="protein sequence ID" value="QDT73398.1"/>
    <property type="molecule type" value="Genomic_DNA"/>
</dbReference>
<proteinExistence type="predicted"/>
<dbReference type="Pfam" id="PF20958">
    <property type="entry name" value="GxGYxYP_N_3rd"/>
    <property type="match status" value="1"/>
</dbReference>
<sequence>MSHNRPQRLYPPLLLRPRELTALIAARIERLGHLHLCMMIAKRKTLRQFPTAVAALLGLWTCPSQALAATPGVIFMYDLNQGSAERNALMASLSGIVARTTADVAMGFQFGNSNSDPEFWVDRYLDDHPGVGKVWQGSVPWFIDRYKSQLSGYVVYDAATINEATSVAGALGAVMVDSSLLAGAIGSALNQAGLAQVADVRGRDSAWVYSNYGAQFNKDLIFRQQPQFTYQLRSYAVASAGFVFNATGAERDGYLAGQNDHSLVYGWGYDNDEGEFFGSASQHNLMGVPADHYQSSAALSKWEAPIPAQASHVAPSTPTEAGTHYVAFVMSDGDNVQWLTNDFARSNRWFGSEHRGAFDMTFDMSPALRESNPVALKYIYDEAAGDEHRTFFVAAGGEGLNYPSQTPDVGGFMDASVQAMEEVDQNIISVLDDSPNMAKLQQMVERPEILGLMLKTGNAYKGRNGQITWHEGKPIVSVKYSLWDGFDTPNEIVSALNNAPTDPLNNQASYTIVNVHPWSTSLSDGGQGDPMSNVNYIVNNLSNSVNVVTLEELMIHLRNNFGDSVDPMFGKNLLKNGDFETPAAANANRPADWYYAPNGTQLVTGEDSDGAGQRAAALSQANVDWRSSEIDVEPSEQLEFSFDFKFLNVPAGSGFRADARFFTGSQGSGGTFAGEAVKFLDAADYAAGEWHTYSTTVVVPAGAPIGDVRLSTYFGQFAGGQALIDNVQLLRAAIPGDFDADGEVTGADLQKWKLDFGMSAGSDADGDGDSDGADYLVWQRNLGQSAAAVVAAAPFVAVPEPSAAVCALIGAACLAMAQR</sequence>
<dbReference type="Proteomes" id="UP000317909">
    <property type="component" value="Chromosome"/>
</dbReference>
<dbReference type="InterPro" id="IPR018247">
    <property type="entry name" value="EF_Hand_1_Ca_BS"/>
</dbReference>
<dbReference type="PROSITE" id="PS00018">
    <property type="entry name" value="EF_HAND_1"/>
    <property type="match status" value="1"/>
</dbReference>
<feature type="domain" description="GxGYxYP putative glycoside hydrolase second N-terminal" evidence="2">
    <location>
        <begin position="151"/>
        <end position="214"/>
    </location>
</feature>
<organism evidence="4 5">
    <name type="scientific">Lacipirellula limnantheis</name>
    <dbReference type="NCBI Taxonomy" id="2528024"/>
    <lineage>
        <taxon>Bacteria</taxon>
        <taxon>Pseudomonadati</taxon>
        <taxon>Planctomycetota</taxon>
        <taxon>Planctomycetia</taxon>
        <taxon>Pirellulales</taxon>
        <taxon>Lacipirellulaceae</taxon>
        <taxon>Lacipirellula</taxon>
    </lineage>
</organism>
<dbReference type="PANTHER" id="PTHR37321">
    <property type="entry name" value="EXPORTED PROTEIN-RELATED"/>
    <property type="match status" value="1"/>
</dbReference>
<dbReference type="AlphaFoldDB" id="A0A517TYE1"/>
<dbReference type="KEGG" id="llh:I41_25870"/>
<dbReference type="OrthoDB" id="3799094at2"/>
<dbReference type="InterPro" id="IPR038410">
    <property type="entry name" value="GxGYxYP_C_sf"/>
</dbReference>
<name>A0A517TYE1_9BACT</name>
<gene>
    <name evidence="4" type="ORF">I41_25870</name>
</gene>
<dbReference type="RefSeq" id="WP_145432995.1">
    <property type="nucleotide sequence ID" value="NZ_CP036339.1"/>
</dbReference>
<dbReference type="InterPro" id="IPR048309">
    <property type="entry name" value="GxGYxYP_N_3rd"/>
</dbReference>
<evidence type="ECO:0000313" key="5">
    <source>
        <dbReference type="Proteomes" id="UP000317909"/>
    </source>
</evidence>
<dbReference type="Gene3D" id="2.60.120.260">
    <property type="entry name" value="Galactose-binding domain-like"/>
    <property type="match status" value="1"/>
</dbReference>
<dbReference type="Pfam" id="PF14323">
    <property type="entry name" value="GxGYxYP_C"/>
    <property type="match status" value="1"/>
</dbReference>
<protein>
    <submittedName>
        <fullName evidence="4">Uncharacterized protein</fullName>
    </submittedName>
</protein>
<dbReference type="InterPro" id="IPR025832">
    <property type="entry name" value="GxGYxYP_C"/>
</dbReference>
<feature type="domain" description="GxGYxYP putative glycoside hydrolase third N-terminal" evidence="3">
    <location>
        <begin position="219"/>
        <end position="300"/>
    </location>
</feature>
<accession>A0A517TYE1</accession>
<dbReference type="Pfam" id="PF20957">
    <property type="entry name" value="GxGYxYP_N_2nd"/>
    <property type="match status" value="1"/>
</dbReference>
<reference evidence="4 5" key="1">
    <citation type="submission" date="2019-02" db="EMBL/GenBank/DDBJ databases">
        <title>Deep-cultivation of Planctomycetes and their phenomic and genomic characterization uncovers novel biology.</title>
        <authorList>
            <person name="Wiegand S."/>
            <person name="Jogler M."/>
            <person name="Boedeker C."/>
            <person name="Pinto D."/>
            <person name="Vollmers J."/>
            <person name="Rivas-Marin E."/>
            <person name="Kohn T."/>
            <person name="Peeters S.H."/>
            <person name="Heuer A."/>
            <person name="Rast P."/>
            <person name="Oberbeckmann S."/>
            <person name="Bunk B."/>
            <person name="Jeske O."/>
            <person name="Meyerdierks A."/>
            <person name="Storesund J.E."/>
            <person name="Kallscheuer N."/>
            <person name="Luecker S."/>
            <person name="Lage O.M."/>
            <person name="Pohl T."/>
            <person name="Merkel B.J."/>
            <person name="Hornburger P."/>
            <person name="Mueller R.-W."/>
            <person name="Bruemmer F."/>
            <person name="Labrenz M."/>
            <person name="Spormann A.M."/>
            <person name="Op den Camp H."/>
            <person name="Overmann J."/>
            <person name="Amann R."/>
            <person name="Jetten M.S.M."/>
            <person name="Mascher T."/>
            <person name="Medema M.H."/>
            <person name="Devos D.P."/>
            <person name="Kaster A.-K."/>
            <person name="Ovreas L."/>
            <person name="Rohde M."/>
            <person name="Galperin M.Y."/>
            <person name="Jogler C."/>
        </authorList>
    </citation>
    <scope>NUCLEOTIDE SEQUENCE [LARGE SCALE GENOMIC DNA]</scope>
    <source>
        <strain evidence="4 5">I41</strain>
    </source>
</reference>
<keyword evidence="5" id="KW-1185">Reference proteome</keyword>
<feature type="domain" description="GxGYxYP putative glycoside hydrolase C-terminal" evidence="1">
    <location>
        <begin position="323"/>
        <end position="556"/>
    </location>
</feature>
<dbReference type="InterPro" id="IPR048310">
    <property type="entry name" value="GxGYxYP_N_2nd"/>
</dbReference>
<dbReference type="PANTHER" id="PTHR37321:SF1">
    <property type="entry name" value="EXPORTED PROTEIN"/>
    <property type="match status" value="1"/>
</dbReference>
<evidence type="ECO:0000313" key="4">
    <source>
        <dbReference type="EMBL" id="QDT73398.1"/>
    </source>
</evidence>
<evidence type="ECO:0000259" key="3">
    <source>
        <dbReference type="Pfam" id="PF20958"/>
    </source>
</evidence>
<evidence type="ECO:0000259" key="2">
    <source>
        <dbReference type="Pfam" id="PF20957"/>
    </source>
</evidence>